<protein>
    <recommendedName>
        <fullName evidence="3">F-box domain-containing protein</fullName>
    </recommendedName>
</protein>
<proteinExistence type="predicted"/>
<dbReference type="HOGENOM" id="CLU_072345_0_0_1"/>
<sequence length="302" mass="35814">MTMEKTQSILSRTDRLTALITSYPILQSLASQLSTLDLFHLALTNKTFYSQILASDLIWDKLRRRCLCDGHGLRDRQERRGLHHARDSKYIRRKDGRREIYEDEEIEVRVYNLTCRADDTLPCAKCDVNVCEECRYYPRLPRDYLSRRPHLNGAFLLKNIIVLCTQCDDKVEKEVSGKFGSELCDCDPFTRWVCGKCHADELKLGEDYLEKHTKGVWVIEEEQEYSEDDGPEWPDTMEMTDHQFSRFVWCLCNASVPEGTSARCAWCRRRHLHQDEWVREWRQLSKNIPLYDDPCYPFFHRR</sequence>
<accession>A0A0A1TRP5</accession>
<keyword evidence="2" id="KW-1185">Reference proteome</keyword>
<evidence type="ECO:0000313" key="2">
    <source>
        <dbReference type="Proteomes" id="UP000039046"/>
    </source>
</evidence>
<evidence type="ECO:0008006" key="3">
    <source>
        <dbReference type="Google" id="ProtNLM"/>
    </source>
</evidence>
<gene>
    <name evidence="1" type="ORF">VHEMI10334</name>
</gene>
<reference evidence="1 2" key="1">
    <citation type="journal article" date="2015" name="Genome Announc.">
        <title>Draft Genome Sequence and Gene Annotation of the Entomopathogenic Fungus Verticillium hemipterigenum.</title>
        <authorList>
            <person name="Horn F."/>
            <person name="Habel A."/>
            <person name="Scharf D.H."/>
            <person name="Dworschak J."/>
            <person name="Brakhage A.A."/>
            <person name="Guthke R."/>
            <person name="Hertweck C."/>
            <person name="Linde J."/>
        </authorList>
    </citation>
    <scope>NUCLEOTIDE SEQUENCE [LARGE SCALE GENOMIC DNA]</scope>
</reference>
<dbReference type="OrthoDB" id="3678990at2759"/>
<dbReference type="Proteomes" id="UP000039046">
    <property type="component" value="Unassembled WGS sequence"/>
</dbReference>
<evidence type="ECO:0000313" key="1">
    <source>
        <dbReference type="EMBL" id="CEJ94825.1"/>
    </source>
</evidence>
<dbReference type="AlphaFoldDB" id="A0A0A1TRP5"/>
<organism evidence="1 2">
    <name type="scientific">[Torrubiella] hemipterigena</name>
    <dbReference type="NCBI Taxonomy" id="1531966"/>
    <lineage>
        <taxon>Eukaryota</taxon>
        <taxon>Fungi</taxon>
        <taxon>Dikarya</taxon>
        <taxon>Ascomycota</taxon>
        <taxon>Pezizomycotina</taxon>
        <taxon>Sordariomycetes</taxon>
        <taxon>Hypocreomycetidae</taxon>
        <taxon>Hypocreales</taxon>
        <taxon>Clavicipitaceae</taxon>
        <taxon>Clavicipitaceae incertae sedis</taxon>
        <taxon>'Torrubiella' clade</taxon>
    </lineage>
</organism>
<name>A0A0A1TRP5_9HYPO</name>
<dbReference type="EMBL" id="CDHN01000007">
    <property type="protein sequence ID" value="CEJ94825.1"/>
    <property type="molecule type" value="Genomic_DNA"/>
</dbReference>